<proteinExistence type="predicted"/>
<evidence type="ECO:0000256" key="2">
    <source>
        <dbReference type="ARBA" id="ARBA00022490"/>
    </source>
</evidence>
<dbReference type="PANTHER" id="PTHR33164">
    <property type="entry name" value="TRANSCRIPTIONAL REGULATOR, MARR FAMILY"/>
    <property type="match status" value="1"/>
</dbReference>
<accession>A0A0R1TIM3</accession>
<dbReference type="SMART" id="SM00347">
    <property type="entry name" value="HTH_MARR"/>
    <property type="match status" value="1"/>
</dbReference>
<sequence>MGKTLIDHRPDRLEDELCFAIYTAQKNYNRFYSESLRPFKLTYSQYIVLLVLWEESRTMIIKELGTRLGLDTGTLTPLLRRMENDGWLTRERDTVDGRKVFISLTAKGRLMEEKVKDSVQSCFSHMDMNEAEYVENVVKLQAIAADLAQNNTRLSERN</sequence>
<dbReference type="PATRIC" id="fig|1423740.3.peg.2342"/>
<reference evidence="7 8" key="1">
    <citation type="journal article" date="2015" name="Genome Announc.">
        <title>Expanding the biotechnology potential of lactobacilli through comparative genomics of 213 strains and associated genera.</title>
        <authorList>
            <person name="Sun Z."/>
            <person name="Harris H.M."/>
            <person name="McCann A."/>
            <person name="Guo C."/>
            <person name="Argimon S."/>
            <person name="Zhang W."/>
            <person name="Yang X."/>
            <person name="Jeffery I.B."/>
            <person name="Cooney J.C."/>
            <person name="Kagawa T.F."/>
            <person name="Liu W."/>
            <person name="Song Y."/>
            <person name="Salvetti E."/>
            <person name="Wrobel A."/>
            <person name="Rasinkangas P."/>
            <person name="Parkhill J."/>
            <person name="Rea M.C."/>
            <person name="O'Sullivan O."/>
            <person name="Ritari J."/>
            <person name="Douillard F.P."/>
            <person name="Paul Ross R."/>
            <person name="Yang R."/>
            <person name="Briner A.E."/>
            <person name="Felis G.E."/>
            <person name="de Vos W.M."/>
            <person name="Barrangou R."/>
            <person name="Klaenhammer T.R."/>
            <person name="Caufield P.W."/>
            <person name="Cui Y."/>
            <person name="Zhang H."/>
            <person name="O'Toole P.W."/>
        </authorList>
    </citation>
    <scope>NUCLEOTIDE SEQUENCE [LARGE SCALE GENOMIC DNA]</scope>
    <source>
        <strain evidence="7 8">DSM 15833</strain>
    </source>
</reference>
<dbReference type="SUPFAM" id="SSF46785">
    <property type="entry name" value="Winged helix' DNA-binding domain"/>
    <property type="match status" value="1"/>
</dbReference>
<keyword evidence="2" id="KW-0963">Cytoplasm</keyword>
<organism evidence="7 8">
    <name type="scientific">Ligilactobacillus equi DSM 15833 = JCM 10991</name>
    <dbReference type="NCBI Taxonomy" id="1423740"/>
    <lineage>
        <taxon>Bacteria</taxon>
        <taxon>Bacillati</taxon>
        <taxon>Bacillota</taxon>
        <taxon>Bacilli</taxon>
        <taxon>Lactobacillales</taxon>
        <taxon>Lactobacillaceae</taxon>
        <taxon>Ligilactobacillus</taxon>
    </lineage>
</organism>
<evidence type="ECO:0000256" key="3">
    <source>
        <dbReference type="ARBA" id="ARBA00023015"/>
    </source>
</evidence>
<dbReference type="AlphaFoldDB" id="A0A0R1TIM3"/>
<dbReference type="Proteomes" id="UP000051048">
    <property type="component" value="Unassembled WGS sequence"/>
</dbReference>
<dbReference type="InterPro" id="IPR000835">
    <property type="entry name" value="HTH_MarR-typ"/>
</dbReference>
<evidence type="ECO:0000259" key="6">
    <source>
        <dbReference type="PROSITE" id="PS50995"/>
    </source>
</evidence>
<dbReference type="InterPro" id="IPR055166">
    <property type="entry name" value="Transc_reg_Sar_Rot_HTH"/>
</dbReference>
<name>A0A0R1TIM3_9LACO</name>
<dbReference type="InterPro" id="IPR036388">
    <property type="entry name" value="WH-like_DNA-bd_sf"/>
</dbReference>
<evidence type="ECO:0000256" key="1">
    <source>
        <dbReference type="ARBA" id="ARBA00004496"/>
    </source>
</evidence>
<dbReference type="GO" id="GO:0006950">
    <property type="term" value="P:response to stress"/>
    <property type="evidence" value="ECO:0007669"/>
    <property type="project" value="TreeGrafter"/>
</dbReference>
<comment type="caution">
    <text evidence="7">The sequence shown here is derived from an EMBL/GenBank/DDBJ whole genome shotgun (WGS) entry which is preliminary data.</text>
</comment>
<evidence type="ECO:0000313" key="8">
    <source>
        <dbReference type="Proteomes" id="UP000051048"/>
    </source>
</evidence>
<keyword evidence="4" id="KW-0238">DNA-binding</keyword>
<protein>
    <submittedName>
        <fullName evidence="7">Organic hydroperoxide resistance transcriptional regulator</fullName>
    </submittedName>
</protein>
<dbReference type="GO" id="GO:0003700">
    <property type="term" value="F:DNA-binding transcription factor activity"/>
    <property type="evidence" value="ECO:0007669"/>
    <property type="project" value="InterPro"/>
</dbReference>
<dbReference type="STRING" id="1423740.FC36_GL002158"/>
<dbReference type="GO" id="GO:0005737">
    <property type="term" value="C:cytoplasm"/>
    <property type="evidence" value="ECO:0007669"/>
    <property type="project" value="UniProtKB-SubCell"/>
</dbReference>
<feature type="domain" description="HTH marR-type" evidence="6">
    <location>
        <begin position="14"/>
        <end position="149"/>
    </location>
</feature>
<keyword evidence="5" id="KW-0804">Transcription</keyword>
<dbReference type="EMBL" id="AZFH01000057">
    <property type="protein sequence ID" value="KRL80510.1"/>
    <property type="molecule type" value="Genomic_DNA"/>
</dbReference>
<comment type="subcellular location">
    <subcellularLocation>
        <location evidence="1">Cytoplasm</location>
    </subcellularLocation>
</comment>
<gene>
    <name evidence="7" type="ORF">FC36_GL002158</name>
</gene>
<evidence type="ECO:0000313" key="7">
    <source>
        <dbReference type="EMBL" id="KRL80510.1"/>
    </source>
</evidence>
<dbReference type="GO" id="GO:0003677">
    <property type="term" value="F:DNA binding"/>
    <property type="evidence" value="ECO:0007669"/>
    <property type="project" value="UniProtKB-KW"/>
</dbReference>
<dbReference type="PANTHER" id="PTHR33164:SF5">
    <property type="entry name" value="ORGANIC HYDROPEROXIDE RESISTANCE TRANSCRIPTIONAL REGULATOR"/>
    <property type="match status" value="1"/>
</dbReference>
<evidence type="ECO:0000256" key="5">
    <source>
        <dbReference type="ARBA" id="ARBA00023163"/>
    </source>
</evidence>
<evidence type="ECO:0000256" key="4">
    <source>
        <dbReference type="ARBA" id="ARBA00023125"/>
    </source>
</evidence>
<dbReference type="Pfam" id="PF22381">
    <property type="entry name" value="Staph_reg_Sar_Rot"/>
    <property type="match status" value="1"/>
</dbReference>
<keyword evidence="3" id="KW-0805">Transcription regulation</keyword>
<dbReference type="InterPro" id="IPR039422">
    <property type="entry name" value="MarR/SlyA-like"/>
</dbReference>
<dbReference type="InterPro" id="IPR036390">
    <property type="entry name" value="WH_DNA-bd_sf"/>
</dbReference>
<dbReference type="PROSITE" id="PS50995">
    <property type="entry name" value="HTH_MARR_2"/>
    <property type="match status" value="1"/>
</dbReference>
<dbReference type="Gene3D" id="1.10.10.10">
    <property type="entry name" value="Winged helix-like DNA-binding domain superfamily/Winged helix DNA-binding domain"/>
    <property type="match status" value="1"/>
</dbReference>